<proteinExistence type="predicted"/>
<dbReference type="Proteomes" id="UP000811492">
    <property type="component" value="Unassembled WGS sequence"/>
</dbReference>
<organism evidence="2 3">
    <name type="scientific">Leucobacter manosquensis</name>
    <dbReference type="NCBI Taxonomy" id="2810611"/>
    <lineage>
        <taxon>Bacteria</taxon>
        <taxon>Bacillati</taxon>
        <taxon>Actinomycetota</taxon>
        <taxon>Actinomycetes</taxon>
        <taxon>Micrococcales</taxon>
        <taxon>Microbacteriaceae</taxon>
        <taxon>Leucobacter</taxon>
    </lineage>
</organism>
<accession>A0ABS5M5C9</accession>
<dbReference type="EMBL" id="JAFEVO010000001">
    <property type="protein sequence ID" value="MBS3182398.1"/>
    <property type="molecule type" value="Genomic_DNA"/>
</dbReference>
<comment type="caution">
    <text evidence="2">The sequence shown here is derived from an EMBL/GenBank/DDBJ whole genome shotgun (WGS) entry which is preliminary data.</text>
</comment>
<keyword evidence="3" id="KW-1185">Reference proteome</keyword>
<feature type="compositionally biased region" description="Basic and acidic residues" evidence="1">
    <location>
        <begin position="13"/>
        <end position="29"/>
    </location>
</feature>
<protein>
    <submittedName>
        <fullName evidence="2">Uncharacterized protein</fullName>
    </submittedName>
</protein>
<evidence type="ECO:0000313" key="2">
    <source>
        <dbReference type="EMBL" id="MBS3182398.1"/>
    </source>
</evidence>
<sequence>MTPESRAALVKEGYSKRDAEVKQQRERSPRPSWMVTEKPEWGDAEDVHFLHNTGYSVRDVLLKADPAYFVFTREAYFDGRFGDNTPGAGQGRQFFGRATELGLKEGVTFSVSWVDQNGDPQPESSGSHLPGEVFFQPSHPIIQPTWQFGKRPDSARDAFVLVNGAPGFVGRGITVSADPEFFTFTKKKELGDLIGAGKLDFYGRVSDLGATLGFDFTITYVDVNGKKRTEQVPSTQ</sequence>
<evidence type="ECO:0000256" key="1">
    <source>
        <dbReference type="SAM" id="MobiDB-lite"/>
    </source>
</evidence>
<feature type="region of interest" description="Disordered" evidence="1">
    <location>
        <begin position="1"/>
        <end position="36"/>
    </location>
</feature>
<dbReference type="RefSeq" id="WP_211649417.1">
    <property type="nucleotide sequence ID" value="NZ_JAFEVO010000001.1"/>
</dbReference>
<evidence type="ECO:0000313" key="3">
    <source>
        <dbReference type="Proteomes" id="UP000811492"/>
    </source>
</evidence>
<reference evidence="2 3" key="1">
    <citation type="submission" date="2021-02" db="EMBL/GenBank/DDBJ databases">
        <title>Draft genome and description of Leucobacter sp nov strain Marseille-Q4368.</title>
        <authorList>
            <person name="Boxberger M."/>
            <person name="La Scola B."/>
        </authorList>
    </citation>
    <scope>NUCLEOTIDE SEQUENCE [LARGE SCALE GENOMIC DNA]</scope>
    <source>
        <strain evidence="2 3">Marseille-Q4368</strain>
    </source>
</reference>
<name>A0ABS5M5C9_9MICO</name>
<gene>
    <name evidence="2" type="ORF">JSQ98_09365</name>
</gene>